<dbReference type="EMBL" id="JAEMWZ010000414">
    <property type="protein sequence ID" value="KAG7119043.1"/>
    <property type="molecule type" value="Genomic_DNA"/>
</dbReference>
<dbReference type="PANTHER" id="PTHR28161">
    <property type="entry name" value="ATP SYNTHASE SUBUNIT F, MITOCHONDRIAL"/>
    <property type="match status" value="1"/>
</dbReference>
<organism evidence="2 5">
    <name type="scientific">Verticillium longisporum</name>
    <name type="common">Verticillium dahliae var. longisporum</name>
    <dbReference type="NCBI Taxonomy" id="100787"/>
    <lineage>
        <taxon>Eukaryota</taxon>
        <taxon>Fungi</taxon>
        <taxon>Dikarya</taxon>
        <taxon>Ascomycota</taxon>
        <taxon>Pezizomycotina</taxon>
        <taxon>Sordariomycetes</taxon>
        <taxon>Hypocreomycetidae</taxon>
        <taxon>Glomerellales</taxon>
        <taxon>Plectosphaerellaceae</taxon>
        <taxon>Verticillium</taxon>
    </lineage>
</organism>
<dbReference type="STRING" id="100787.A0A0G4LKZ5"/>
<keyword evidence="1" id="KW-0472">Membrane</keyword>
<evidence type="ECO:0000313" key="2">
    <source>
        <dbReference type="EMBL" id="CRK22716.1"/>
    </source>
</evidence>
<dbReference type="GO" id="GO:0046933">
    <property type="term" value="F:proton-transporting ATP synthase activity, rotational mechanism"/>
    <property type="evidence" value="ECO:0007669"/>
    <property type="project" value="TreeGrafter"/>
</dbReference>
<keyword evidence="5" id="KW-1185">Reference proteome</keyword>
<dbReference type="SMR" id="A0A0G4LKZ5"/>
<dbReference type="EMBL" id="CVQH01014447">
    <property type="protein sequence ID" value="CRK22716.1"/>
    <property type="molecule type" value="Genomic_DNA"/>
</dbReference>
<evidence type="ECO:0000313" key="4">
    <source>
        <dbReference type="EMBL" id="KAG7133514.1"/>
    </source>
</evidence>
<protein>
    <submittedName>
        <fullName evidence="3">ATP synthase subunit f like protein</fullName>
    </submittedName>
</protein>
<accession>A0A0G4LKZ5</accession>
<dbReference type="Proteomes" id="UP000044602">
    <property type="component" value="Unassembled WGS sequence"/>
</dbReference>
<name>A0A0G4LKZ5_VERLO</name>
<evidence type="ECO:0000256" key="1">
    <source>
        <dbReference type="SAM" id="Phobius"/>
    </source>
</evidence>
<dbReference type="AlphaFoldDB" id="A0A0G4LKZ5"/>
<sequence>MSYIARRGLSTLIPPKIASPKALGANPNAVKMANVVKFYERLPQGPAPQVQAKGILGRYQAKHFDGKNASAKPIIHAIAVLLVLGYAQNYYFHLRHHKNNAH</sequence>
<dbReference type="PANTHER" id="PTHR28161:SF1">
    <property type="entry name" value="ATP SYNTHASE SUBUNIT F, MITOCHONDRIAL"/>
    <property type="match status" value="1"/>
</dbReference>
<evidence type="ECO:0000313" key="5">
    <source>
        <dbReference type="Proteomes" id="UP000044602"/>
    </source>
</evidence>
<feature type="transmembrane region" description="Helical" evidence="1">
    <location>
        <begin position="74"/>
        <end position="92"/>
    </location>
</feature>
<reference evidence="3" key="2">
    <citation type="journal article" date="2021" name="Mol. Plant Pathol.">
        <title>A 20-kb lineage-specific genomic region tames virulence in pathogenic amphidiploid Verticillium longisporum.</title>
        <authorList>
            <person name="Harting R."/>
            <person name="Starke J."/>
            <person name="Kusch H."/>
            <person name="Poggeler S."/>
            <person name="Maurus I."/>
            <person name="Schluter R."/>
            <person name="Landesfeind M."/>
            <person name="Bulla I."/>
            <person name="Nowrousian M."/>
            <person name="de Jonge R."/>
            <person name="Stahlhut G."/>
            <person name="Hoff K.J."/>
            <person name="Asshauer K.P."/>
            <person name="Thurmer A."/>
            <person name="Stanke M."/>
            <person name="Daniel R."/>
            <person name="Morgenstern B."/>
            <person name="Thomma B.P.H.J."/>
            <person name="Kronstad J.W."/>
            <person name="Braus-Stromeyer S.A."/>
            <person name="Braus G.H."/>
        </authorList>
    </citation>
    <scope>NUCLEOTIDE SEQUENCE</scope>
    <source>
        <strain evidence="3">Vl32</strain>
    </source>
</reference>
<gene>
    <name evidence="2" type="ORF">BN1708_013469</name>
    <name evidence="4" type="ORF">HYQ45_008298</name>
    <name evidence="3" type="ORF">HYQ45_015315</name>
</gene>
<dbReference type="OrthoDB" id="5561579at2759"/>
<dbReference type="Pfam" id="PF10791">
    <property type="entry name" value="F1F0-ATPsyn_F"/>
    <property type="match status" value="1"/>
</dbReference>
<proteinExistence type="predicted"/>
<dbReference type="Proteomes" id="UP000689129">
    <property type="component" value="Unassembled WGS sequence"/>
</dbReference>
<dbReference type="InterPro" id="IPR019727">
    <property type="entry name" value="ATP_synth_F0_fsu_mt_fun"/>
</dbReference>
<keyword evidence="1" id="KW-0812">Transmembrane</keyword>
<reference evidence="2 5" key="1">
    <citation type="submission" date="2015-05" db="EMBL/GenBank/DDBJ databases">
        <authorList>
            <person name="Wang D.B."/>
            <person name="Wang M."/>
        </authorList>
    </citation>
    <scope>NUCLEOTIDE SEQUENCE [LARGE SCALE GENOMIC DNA]</scope>
    <source>
        <strain evidence="2">VL1</strain>
    </source>
</reference>
<dbReference type="EMBL" id="JAEMWZ010000157">
    <property type="protein sequence ID" value="KAG7133514.1"/>
    <property type="molecule type" value="Genomic_DNA"/>
</dbReference>
<evidence type="ECO:0000313" key="3">
    <source>
        <dbReference type="EMBL" id="KAG7119043.1"/>
    </source>
</evidence>
<keyword evidence="1" id="KW-1133">Transmembrane helix</keyword>